<dbReference type="KEGG" id="mpp:MICPUCDRAFT_41871"/>
<protein>
    <submittedName>
        <fullName evidence="2">Predicted protein</fullName>
    </submittedName>
</protein>
<keyword evidence="3" id="KW-1185">Reference proteome</keyword>
<evidence type="ECO:0000313" key="2">
    <source>
        <dbReference type="EMBL" id="EEH53631.1"/>
    </source>
</evidence>
<dbReference type="AlphaFoldDB" id="C1N2R0"/>
<evidence type="ECO:0000256" key="1">
    <source>
        <dbReference type="SAM" id="MobiDB-lite"/>
    </source>
</evidence>
<proteinExistence type="predicted"/>
<gene>
    <name evidence="2" type="ORF">MICPUCDRAFT_41871</name>
</gene>
<dbReference type="Proteomes" id="UP000001876">
    <property type="component" value="Unassembled WGS sequence"/>
</dbReference>
<sequence length="186" mass="19775">MRNAIVGGGDPRWCCLSPPLALTPVATDFASLLSLLEVEPARDDGENTKNQPEPEPPPEALFPRSDSLRSINSGSSVGSIVPIDDLIARSVDDGMTRRGEDDLRSRSSLSLDALWSCGGGAATLDADAWYTTAGRKIAAPAFNPSTPINRRAMFTGASNALPSAAEVMRTLRCLDEAQRSYGVVAW</sequence>
<dbReference type="RefSeq" id="XP_003061919.1">
    <property type="nucleotide sequence ID" value="XM_003061873.1"/>
</dbReference>
<dbReference type="EMBL" id="GG663745">
    <property type="protein sequence ID" value="EEH53631.1"/>
    <property type="molecule type" value="Genomic_DNA"/>
</dbReference>
<evidence type="ECO:0000313" key="3">
    <source>
        <dbReference type="Proteomes" id="UP000001876"/>
    </source>
</evidence>
<accession>C1N2R0</accession>
<dbReference type="GeneID" id="9687359"/>
<reference evidence="2 3" key="1">
    <citation type="journal article" date="2009" name="Science">
        <title>Green evolution and dynamic adaptations revealed by genomes of the marine picoeukaryotes Micromonas.</title>
        <authorList>
            <person name="Worden A.Z."/>
            <person name="Lee J.H."/>
            <person name="Mock T."/>
            <person name="Rouze P."/>
            <person name="Simmons M.P."/>
            <person name="Aerts A.L."/>
            <person name="Allen A.E."/>
            <person name="Cuvelier M.L."/>
            <person name="Derelle E."/>
            <person name="Everett M.V."/>
            <person name="Foulon E."/>
            <person name="Grimwood J."/>
            <person name="Gundlach H."/>
            <person name="Henrissat B."/>
            <person name="Napoli C."/>
            <person name="McDonald S.M."/>
            <person name="Parker M.S."/>
            <person name="Rombauts S."/>
            <person name="Salamov A."/>
            <person name="Von Dassow P."/>
            <person name="Badger J.H."/>
            <person name="Coutinho P.M."/>
            <person name="Demir E."/>
            <person name="Dubchak I."/>
            <person name="Gentemann C."/>
            <person name="Eikrem W."/>
            <person name="Gready J.E."/>
            <person name="John U."/>
            <person name="Lanier W."/>
            <person name="Lindquist E.A."/>
            <person name="Lucas S."/>
            <person name="Mayer K.F."/>
            <person name="Moreau H."/>
            <person name="Not F."/>
            <person name="Otillar R."/>
            <person name="Panaud O."/>
            <person name="Pangilinan J."/>
            <person name="Paulsen I."/>
            <person name="Piegu B."/>
            <person name="Poliakov A."/>
            <person name="Robbens S."/>
            <person name="Schmutz J."/>
            <person name="Toulza E."/>
            <person name="Wyss T."/>
            <person name="Zelensky A."/>
            <person name="Zhou K."/>
            <person name="Armbrust E.V."/>
            <person name="Bhattacharya D."/>
            <person name="Goodenough U.W."/>
            <person name="Van de Peer Y."/>
            <person name="Grigoriev I.V."/>
        </authorList>
    </citation>
    <scope>NUCLEOTIDE SEQUENCE [LARGE SCALE GENOMIC DNA]</scope>
    <source>
        <strain evidence="2 3">CCMP1545</strain>
    </source>
</reference>
<organism evidence="3">
    <name type="scientific">Micromonas pusilla (strain CCMP1545)</name>
    <name type="common">Picoplanktonic green alga</name>
    <dbReference type="NCBI Taxonomy" id="564608"/>
    <lineage>
        <taxon>Eukaryota</taxon>
        <taxon>Viridiplantae</taxon>
        <taxon>Chlorophyta</taxon>
        <taxon>Mamiellophyceae</taxon>
        <taxon>Mamiellales</taxon>
        <taxon>Mamiellaceae</taxon>
        <taxon>Micromonas</taxon>
    </lineage>
</organism>
<name>C1N2R0_MICPC</name>
<feature type="region of interest" description="Disordered" evidence="1">
    <location>
        <begin position="42"/>
        <end position="68"/>
    </location>
</feature>